<gene>
    <name evidence="2" type="ORF">G7Z17_g8555</name>
</gene>
<reference evidence="2" key="1">
    <citation type="submission" date="2020-03" db="EMBL/GenBank/DDBJ databases">
        <title>Draft Genome Sequence of Cylindrodendrum hubeiense.</title>
        <authorList>
            <person name="Buettner E."/>
            <person name="Kellner H."/>
        </authorList>
    </citation>
    <scope>NUCLEOTIDE SEQUENCE</scope>
    <source>
        <strain evidence="2">IHI 201604</strain>
    </source>
</reference>
<proteinExistence type="predicted"/>
<dbReference type="Pfam" id="PF11696">
    <property type="entry name" value="DUF3292"/>
    <property type="match status" value="1"/>
</dbReference>
<keyword evidence="3" id="KW-1185">Reference proteome</keyword>
<dbReference type="OrthoDB" id="1708389at2759"/>
<feature type="region of interest" description="Disordered" evidence="1">
    <location>
        <begin position="1"/>
        <end position="76"/>
    </location>
</feature>
<dbReference type="PANTHER" id="PTHR38694">
    <property type="entry name" value="CONSERVED EXPRESSED PROTEIN"/>
    <property type="match status" value="1"/>
</dbReference>
<evidence type="ECO:0000256" key="1">
    <source>
        <dbReference type="SAM" id="MobiDB-lite"/>
    </source>
</evidence>
<evidence type="ECO:0000313" key="2">
    <source>
        <dbReference type="EMBL" id="KAF7546252.1"/>
    </source>
</evidence>
<protein>
    <submittedName>
        <fullName evidence="2">Uncharacterized protein</fullName>
    </submittedName>
</protein>
<sequence>MATLQDEELLQSSNFSTESEPELVERYEQEAPTASHLLAEESKHADLGDKGASQMQHDHSEVRDLGWNDEQSPNPVVGGLDNAELWTLIRRFDKQVFRVKRIDEPPLGQLDLNIAEDEDFSPDKLRAQLERFYMIVVTNLFSFWKHIIRLRSWKEYQRTSAFLALE</sequence>
<accession>A0A9P5LE72</accession>
<dbReference type="AlphaFoldDB" id="A0A9P5LE72"/>
<comment type="caution">
    <text evidence="2">The sequence shown here is derived from an EMBL/GenBank/DDBJ whole genome shotgun (WGS) entry which is preliminary data.</text>
</comment>
<organism evidence="2 3">
    <name type="scientific">Cylindrodendrum hubeiense</name>
    <dbReference type="NCBI Taxonomy" id="595255"/>
    <lineage>
        <taxon>Eukaryota</taxon>
        <taxon>Fungi</taxon>
        <taxon>Dikarya</taxon>
        <taxon>Ascomycota</taxon>
        <taxon>Pezizomycotina</taxon>
        <taxon>Sordariomycetes</taxon>
        <taxon>Hypocreomycetidae</taxon>
        <taxon>Hypocreales</taxon>
        <taxon>Nectriaceae</taxon>
        <taxon>Cylindrodendrum</taxon>
    </lineage>
</organism>
<name>A0A9P5LE72_9HYPO</name>
<dbReference type="PANTHER" id="PTHR38694:SF1">
    <property type="entry name" value="PEROXIN DOMAIN-CONTAINING PROTEIN"/>
    <property type="match status" value="1"/>
</dbReference>
<dbReference type="InterPro" id="IPR021709">
    <property type="entry name" value="DUF3292"/>
</dbReference>
<feature type="compositionally biased region" description="Basic and acidic residues" evidence="1">
    <location>
        <begin position="56"/>
        <end position="66"/>
    </location>
</feature>
<evidence type="ECO:0000313" key="3">
    <source>
        <dbReference type="Proteomes" id="UP000722485"/>
    </source>
</evidence>
<dbReference type="Proteomes" id="UP000722485">
    <property type="component" value="Unassembled WGS sequence"/>
</dbReference>
<feature type="compositionally biased region" description="Basic and acidic residues" evidence="1">
    <location>
        <begin position="38"/>
        <end position="49"/>
    </location>
</feature>
<dbReference type="EMBL" id="JAANBB010000220">
    <property type="protein sequence ID" value="KAF7546252.1"/>
    <property type="molecule type" value="Genomic_DNA"/>
</dbReference>